<keyword evidence="1" id="KW-0378">Hydrolase</keyword>
<dbReference type="AlphaFoldDB" id="A0A1Y5T201"/>
<dbReference type="EMBL" id="FWFT01000005">
    <property type="protein sequence ID" value="SLN54300.1"/>
    <property type="molecule type" value="Genomic_DNA"/>
</dbReference>
<evidence type="ECO:0000313" key="2">
    <source>
        <dbReference type="Proteomes" id="UP000193623"/>
    </source>
</evidence>
<keyword evidence="2" id="KW-1185">Reference proteome</keyword>
<dbReference type="Proteomes" id="UP000193623">
    <property type="component" value="Unassembled WGS sequence"/>
</dbReference>
<dbReference type="InterPro" id="IPR007709">
    <property type="entry name" value="N-FG_amidohydro"/>
</dbReference>
<accession>A0A1Y5T201</accession>
<organism evidence="1 2">
    <name type="scientific">Pseudooctadecabacter jejudonensis</name>
    <dbReference type="NCBI Taxonomy" id="1391910"/>
    <lineage>
        <taxon>Bacteria</taxon>
        <taxon>Pseudomonadati</taxon>
        <taxon>Pseudomonadota</taxon>
        <taxon>Alphaproteobacteria</taxon>
        <taxon>Rhodobacterales</taxon>
        <taxon>Paracoccaceae</taxon>
        <taxon>Pseudooctadecabacter</taxon>
    </lineage>
</organism>
<name>A0A1Y5T201_9RHOB</name>
<dbReference type="InterPro" id="IPR011227">
    <property type="entry name" value="UCP029730"/>
</dbReference>
<evidence type="ECO:0000313" key="1">
    <source>
        <dbReference type="EMBL" id="SLN54300.1"/>
    </source>
</evidence>
<gene>
    <name evidence="1" type="ORF">PSJ8397_02837</name>
</gene>
<dbReference type="SUPFAM" id="SSF53187">
    <property type="entry name" value="Zn-dependent exopeptidases"/>
    <property type="match status" value="1"/>
</dbReference>
<dbReference type="Pfam" id="PF05013">
    <property type="entry name" value="FGase"/>
    <property type="match status" value="1"/>
</dbReference>
<dbReference type="GO" id="GO:0016787">
    <property type="term" value="F:hydrolase activity"/>
    <property type="evidence" value="ECO:0007669"/>
    <property type="project" value="UniProtKB-KW"/>
</dbReference>
<reference evidence="1 2" key="1">
    <citation type="submission" date="2017-03" db="EMBL/GenBank/DDBJ databases">
        <authorList>
            <person name="Afonso C.L."/>
            <person name="Miller P.J."/>
            <person name="Scott M.A."/>
            <person name="Spackman E."/>
            <person name="Goraichik I."/>
            <person name="Dimitrov K.M."/>
            <person name="Suarez D.L."/>
            <person name="Swayne D.E."/>
        </authorList>
    </citation>
    <scope>NUCLEOTIDE SEQUENCE [LARGE SCALE GENOMIC DNA]</scope>
    <source>
        <strain evidence="1 2">CECT 8397</strain>
    </source>
</reference>
<dbReference type="Gene3D" id="3.40.630.40">
    <property type="entry name" value="Zn-dependent exopeptidases"/>
    <property type="match status" value="1"/>
</dbReference>
<protein>
    <submittedName>
        <fullName evidence="1">N-formylglutamate amidohydrolase</fullName>
    </submittedName>
</protein>
<dbReference type="PIRSF" id="PIRSF029730">
    <property type="entry name" value="UCP029730"/>
    <property type="match status" value="1"/>
</dbReference>
<sequence>MFGGAVTANSWRSYNEIQAGYNCPEKVNNQMTVDGYEPFFLHGATRQSCWLITCDHASNVVPPSVGGGDLGLPAEDMGRHIAYDVGAAGVTRALADALGAPAVLSNFSRMVIDPNRGLDDPTLLMKLYDGSVIPANRDADEAEKARRVEAFYAPYHAAVADLAARQDDTVIVAIHSFTPQLKGRAPRPWHIGVLHEFDDRLSDPLLRELRLEADLCVGDNEPYVGHLPGDSIDRHALQKGRPNALIEVRNDLIETAQDQTMWGQRLAPILTRALADMEATDGTD</sequence>
<proteinExistence type="predicted"/>